<comment type="caution">
    <text evidence="4">The sequence shown here is derived from an EMBL/GenBank/DDBJ whole genome shotgun (WGS) entry which is preliminary data.</text>
</comment>
<dbReference type="InterPro" id="IPR027417">
    <property type="entry name" value="P-loop_NTPase"/>
</dbReference>
<dbReference type="SMART" id="SM00382">
    <property type="entry name" value="AAA"/>
    <property type="match status" value="1"/>
</dbReference>
<dbReference type="SUPFAM" id="SSF52540">
    <property type="entry name" value="P-loop containing nucleoside triphosphate hydrolases"/>
    <property type="match status" value="1"/>
</dbReference>
<evidence type="ECO:0000256" key="2">
    <source>
        <dbReference type="ARBA" id="ARBA00022840"/>
    </source>
</evidence>
<name>A0ABW8TM71_9CLOT</name>
<dbReference type="PROSITE" id="PS50893">
    <property type="entry name" value="ABC_TRANSPORTER_2"/>
    <property type="match status" value="1"/>
</dbReference>
<evidence type="ECO:0000259" key="3">
    <source>
        <dbReference type="PROSITE" id="PS50893"/>
    </source>
</evidence>
<feature type="domain" description="ABC transporter" evidence="3">
    <location>
        <begin position="2"/>
        <end position="233"/>
    </location>
</feature>
<dbReference type="PANTHER" id="PTHR43582:SF2">
    <property type="entry name" value="LINEARMYCIN RESISTANCE ATP-BINDING PROTEIN LNRL"/>
    <property type="match status" value="1"/>
</dbReference>
<dbReference type="RefSeq" id="WP_406789266.1">
    <property type="nucleotide sequence ID" value="NZ_JBJIAA010000019.1"/>
</dbReference>
<gene>
    <name evidence="4" type="ORF">ACJDT4_19525</name>
</gene>
<dbReference type="InterPro" id="IPR003439">
    <property type="entry name" value="ABC_transporter-like_ATP-bd"/>
</dbReference>
<sequence length="310" mass="34484">MLELINLTKKFGDYTAVDNISLKVNDGEVFGLLGPNGAGKSTTVSMISTVKAPTSGEIKINEKSLSKNPIEAKKIMGIVPQDIALYQSLSAKDNLEFFGSLYGLSNSEIKKRCDEVLEIIELKDKKNQAVSEFSGGMKRRVNIGVALMNNPKLLILDEPTVGIDPQSRNHILETVKRLNEEKGMTVIYTSHYMEEVEFLCRRVAIVDHGKLIVLGTKEELKEKIDACDTLTLNYSTANEKALEAIKTIHGIEKVSIDKNEIYMLVSPNKTNAMDVIDKVRGLGIKLKSFKYEEVNLESIFLQVTGKSLRE</sequence>
<evidence type="ECO:0000313" key="4">
    <source>
        <dbReference type="EMBL" id="MFL0252608.1"/>
    </source>
</evidence>
<keyword evidence="2 4" id="KW-0067">ATP-binding</keyword>
<evidence type="ECO:0000313" key="5">
    <source>
        <dbReference type="Proteomes" id="UP001623592"/>
    </source>
</evidence>
<keyword evidence="5" id="KW-1185">Reference proteome</keyword>
<dbReference type="EMBL" id="JBJIAA010000019">
    <property type="protein sequence ID" value="MFL0252608.1"/>
    <property type="molecule type" value="Genomic_DNA"/>
</dbReference>
<dbReference type="Proteomes" id="UP001623592">
    <property type="component" value="Unassembled WGS sequence"/>
</dbReference>
<dbReference type="Pfam" id="PF00005">
    <property type="entry name" value="ABC_tran"/>
    <property type="match status" value="1"/>
</dbReference>
<dbReference type="Gene3D" id="3.40.50.300">
    <property type="entry name" value="P-loop containing nucleotide triphosphate hydrolases"/>
    <property type="match status" value="1"/>
</dbReference>
<protein>
    <submittedName>
        <fullName evidence="4">ABC transporter ATP-binding protein</fullName>
    </submittedName>
</protein>
<keyword evidence="1" id="KW-0547">Nucleotide-binding</keyword>
<reference evidence="4 5" key="1">
    <citation type="submission" date="2024-11" db="EMBL/GenBank/DDBJ databases">
        <authorList>
            <person name="Heng Y.C."/>
            <person name="Lim A.C.H."/>
            <person name="Lee J.K.Y."/>
            <person name="Kittelmann S."/>
        </authorList>
    </citation>
    <scope>NUCLEOTIDE SEQUENCE [LARGE SCALE GENOMIC DNA]</scope>
    <source>
        <strain evidence="4 5">WILCCON 0114</strain>
    </source>
</reference>
<dbReference type="InterPro" id="IPR003593">
    <property type="entry name" value="AAA+_ATPase"/>
</dbReference>
<organism evidence="4 5">
    <name type="scientific">Clostridium neuense</name>
    <dbReference type="NCBI Taxonomy" id="1728934"/>
    <lineage>
        <taxon>Bacteria</taxon>
        <taxon>Bacillati</taxon>
        <taxon>Bacillota</taxon>
        <taxon>Clostridia</taxon>
        <taxon>Eubacteriales</taxon>
        <taxon>Clostridiaceae</taxon>
        <taxon>Clostridium</taxon>
    </lineage>
</organism>
<dbReference type="PANTHER" id="PTHR43582">
    <property type="entry name" value="LINEARMYCIN RESISTANCE ATP-BINDING PROTEIN LNRL"/>
    <property type="match status" value="1"/>
</dbReference>
<dbReference type="PROSITE" id="PS00211">
    <property type="entry name" value="ABC_TRANSPORTER_1"/>
    <property type="match status" value="1"/>
</dbReference>
<dbReference type="GO" id="GO:0005524">
    <property type="term" value="F:ATP binding"/>
    <property type="evidence" value="ECO:0007669"/>
    <property type="project" value="UniProtKB-KW"/>
</dbReference>
<evidence type="ECO:0000256" key="1">
    <source>
        <dbReference type="ARBA" id="ARBA00022741"/>
    </source>
</evidence>
<accession>A0ABW8TM71</accession>
<dbReference type="InterPro" id="IPR017871">
    <property type="entry name" value="ABC_transporter-like_CS"/>
</dbReference>
<proteinExistence type="predicted"/>